<dbReference type="AlphaFoldDB" id="A0A7S8FG33"/>
<dbReference type="Proteomes" id="UP000593737">
    <property type="component" value="Chromosome"/>
</dbReference>
<organism evidence="1 2">
    <name type="scientific">Candidatus Nitrospira kreftii</name>
    <dbReference type="NCBI Taxonomy" id="2652173"/>
    <lineage>
        <taxon>Bacteria</taxon>
        <taxon>Pseudomonadati</taxon>
        <taxon>Nitrospirota</taxon>
        <taxon>Nitrospiria</taxon>
        <taxon>Nitrospirales</taxon>
        <taxon>Nitrospiraceae</taxon>
        <taxon>Nitrospira</taxon>
    </lineage>
</organism>
<accession>A0A7S8FG33</accession>
<protein>
    <submittedName>
        <fullName evidence="1">Uncharacterized protein</fullName>
    </submittedName>
</protein>
<evidence type="ECO:0000313" key="2">
    <source>
        <dbReference type="Proteomes" id="UP000593737"/>
    </source>
</evidence>
<dbReference type="KEGG" id="nkf:Nkreftii_002850"/>
<gene>
    <name evidence="1" type="ORF">Nkreftii_002850</name>
</gene>
<name>A0A7S8FG33_9BACT</name>
<dbReference type="EMBL" id="CP047423">
    <property type="protein sequence ID" value="QPD05076.1"/>
    <property type="molecule type" value="Genomic_DNA"/>
</dbReference>
<sequence length="131" mass="14594">MSRYLLVLGIVLAFPLSGFAQFVDRGEYVVVSKGVKLCSNAGLGAANGMLDSESRFWRVTSKARANGTQTVDVFVLESSYDRKSGETTIEERQYDDSYATRFKRVLEHKGMLLMVSPRDGQIEATVEICKK</sequence>
<reference evidence="1 2" key="1">
    <citation type="journal article" date="2020" name="ISME J.">
        <title>Enrichment and physiological characterization of a novel comammox Nitrospira indicates ammonium inhibition of complete nitrification.</title>
        <authorList>
            <person name="Sakoula D."/>
            <person name="Koch H."/>
            <person name="Frank J."/>
            <person name="Jetten M.S.M."/>
            <person name="van Kessel M.A.H.J."/>
            <person name="Lucker S."/>
        </authorList>
    </citation>
    <scope>NUCLEOTIDE SEQUENCE [LARGE SCALE GENOMIC DNA]</scope>
    <source>
        <strain evidence="1">Comreactor17</strain>
    </source>
</reference>
<proteinExistence type="predicted"/>
<evidence type="ECO:0000313" key="1">
    <source>
        <dbReference type="EMBL" id="QPD05076.1"/>
    </source>
</evidence>